<dbReference type="PANTHER" id="PTHR14969:SF13">
    <property type="entry name" value="AT30094P"/>
    <property type="match status" value="1"/>
</dbReference>
<sequence length="204" mass="22885">MSTRKPLISCTQRHKKIMPRLKPYLVALEWSCNGLVWLASAIIIIVSNSEQTSMVPKLLIGLIVDVMYVATIKALARRRRPTYAYQRDQLIVASVDKHSFPSGHCSRAAYVALFTRHYFGQSSPFFTFMVSLWAGNVCASRVLLGRHHILDCVAGIVLGWFNYTIQFHSPIPVSFLGMLLIRSVFGAKAFSDPNDMDGTDAFID</sequence>
<evidence type="ECO:0000256" key="1">
    <source>
        <dbReference type="SAM" id="Phobius"/>
    </source>
</evidence>
<dbReference type="EMBL" id="GGYP01004274">
    <property type="protein sequence ID" value="MDE49045.1"/>
    <property type="molecule type" value="Transcribed_RNA"/>
</dbReference>
<name>A0A6G1SEZ2_9ACAR</name>
<evidence type="ECO:0000259" key="2">
    <source>
        <dbReference type="SMART" id="SM00014"/>
    </source>
</evidence>
<gene>
    <name evidence="3" type="primary">Ppapdc2_1</name>
    <name evidence="3" type="ORF">g.1092</name>
</gene>
<evidence type="ECO:0000313" key="3">
    <source>
        <dbReference type="EMBL" id="MDE49045.1"/>
    </source>
</evidence>
<keyword evidence="1" id="KW-0472">Membrane</keyword>
<dbReference type="InterPro" id="IPR036938">
    <property type="entry name" value="PAP2/HPO_sf"/>
</dbReference>
<organism evidence="3">
    <name type="scientific">Aceria tosichella</name>
    <name type="common">wheat curl mite</name>
    <dbReference type="NCBI Taxonomy" id="561515"/>
    <lineage>
        <taxon>Eukaryota</taxon>
        <taxon>Metazoa</taxon>
        <taxon>Ecdysozoa</taxon>
        <taxon>Arthropoda</taxon>
        <taxon>Chelicerata</taxon>
        <taxon>Arachnida</taxon>
        <taxon>Acari</taxon>
        <taxon>Acariformes</taxon>
        <taxon>Trombidiformes</taxon>
        <taxon>Prostigmata</taxon>
        <taxon>Eupodina</taxon>
        <taxon>Eriophyoidea</taxon>
        <taxon>Eriophyidae</taxon>
        <taxon>Eriophyinae</taxon>
        <taxon>Aceriini</taxon>
        <taxon>Aceria</taxon>
    </lineage>
</organism>
<dbReference type="SMART" id="SM00014">
    <property type="entry name" value="acidPPc"/>
    <property type="match status" value="1"/>
</dbReference>
<protein>
    <submittedName>
        <fullName evidence="3">Presqualene diphosphate phosphatase</fullName>
    </submittedName>
</protein>
<keyword evidence="1" id="KW-0812">Transmembrane</keyword>
<reference evidence="3" key="1">
    <citation type="submission" date="2018-10" db="EMBL/GenBank/DDBJ databases">
        <title>Transcriptome assembly of Aceria tosichella (Wheat curl mite) Type 2.</title>
        <authorList>
            <person name="Scully E.D."/>
            <person name="Geib S.M."/>
            <person name="Palmer N.A."/>
            <person name="Gupta A.K."/>
            <person name="Sarath G."/>
            <person name="Tatineni S."/>
        </authorList>
    </citation>
    <scope>NUCLEOTIDE SEQUENCE</scope>
    <source>
        <strain evidence="3">LincolnNE</strain>
    </source>
</reference>
<dbReference type="InterPro" id="IPR000326">
    <property type="entry name" value="PAP2/HPO"/>
</dbReference>
<dbReference type="AlphaFoldDB" id="A0A6G1SEZ2"/>
<dbReference type="Gene3D" id="1.20.144.10">
    <property type="entry name" value="Phosphatidic acid phosphatase type 2/haloperoxidase"/>
    <property type="match status" value="1"/>
</dbReference>
<feature type="transmembrane region" description="Helical" evidence="1">
    <location>
        <begin position="21"/>
        <end position="46"/>
    </location>
</feature>
<proteinExistence type="predicted"/>
<feature type="transmembrane region" description="Helical" evidence="1">
    <location>
        <begin position="58"/>
        <end position="76"/>
    </location>
</feature>
<dbReference type="PANTHER" id="PTHR14969">
    <property type="entry name" value="SPHINGOSINE-1-PHOSPHATE PHOSPHOHYDROLASE"/>
    <property type="match status" value="1"/>
</dbReference>
<keyword evidence="1" id="KW-1133">Transmembrane helix</keyword>
<accession>A0A6G1SEZ2</accession>
<feature type="domain" description="Phosphatidic acid phosphatase type 2/haloperoxidase" evidence="2">
    <location>
        <begin position="55"/>
        <end position="167"/>
    </location>
</feature>
<dbReference type="SUPFAM" id="SSF48317">
    <property type="entry name" value="Acid phosphatase/Vanadium-dependent haloperoxidase"/>
    <property type="match status" value="1"/>
</dbReference>
<dbReference type="GO" id="GO:0042392">
    <property type="term" value="F:sphingosine-1-phosphate phosphatase activity"/>
    <property type="evidence" value="ECO:0007669"/>
    <property type="project" value="TreeGrafter"/>
</dbReference>
<dbReference type="Pfam" id="PF01569">
    <property type="entry name" value="PAP2"/>
    <property type="match status" value="1"/>
</dbReference>